<dbReference type="SUPFAM" id="SSF54403">
    <property type="entry name" value="Cystatin/monellin"/>
    <property type="match status" value="3"/>
</dbReference>
<dbReference type="OrthoDB" id="2016588at2759"/>
<protein>
    <recommendedName>
        <fullName evidence="8">Cystatin domain-containing protein</fullName>
    </recommendedName>
</protein>
<dbReference type="PANTHER" id="PTHR46186:SF2">
    <property type="entry name" value="CYSTATIN"/>
    <property type="match status" value="1"/>
</dbReference>
<keyword evidence="4" id="KW-1133">Transmembrane helix</keyword>
<evidence type="ECO:0000256" key="1">
    <source>
        <dbReference type="ARBA" id="ARBA00009403"/>
    </source>
</evidence>
<dbReference type="AlphaFoldDB" id="A0A1V9YQ09"/>
<evidence type="ECO:0000256" key="2">
    <source>
        <dbReference type="ARBA" id="ARBA00022690"/>
    </source>
</evidence>
<dbReference type="GO" id="GO:0031982">
    <property type="term" value="C:vesicle"/>
    <property type="evidence" value="ECO:0007669"/>
    <property type="project" value="TreeGrafter"/>
</dbReference>
<feature type="transmembrane region" description="Helical" evidence="4">
    <location>
        <begin position="417"/>
        <end position="435"/>
    </location>
</feature>
<evidence type="ECO:0000313" key="7">
    <source>
        <dbReference type="Proteomes" id="UP000243579"/>
    </source>
</evidence>
<keyword evidence="4" id="KW-0472">Membrane</keyword>
<proteinExistence type="inferred from homology"/>
<evidence type="ECO:0000256" key="4">
    <source>
        <dbReference type="SAM" id="Phobius"/>
    </source>
</evidence>
<evidence type="ECO:0008006" key="8">
    <source>
        <dbReference type="Google" id="ProtNLM"/>
    </source>
</evidence>
<comment type="similarity">
    <text evidence="1">Belongs to the cystatin family.</text>
</comment>
<feature type="signal peptide" evidence="5">
    <location>
        <begin position="1"/>
        <end position="20"/>
    </location>
</feature>
<dbReference type="Gene3D" id="3.10.450.10">
    <property type="match status" value="3"/>
</dbReference>
<dbReference type="GO" id="GO:0005737">
    <property type="term" value="C:cytoplasm"/>
    <property type="evidence" value="ECO:0007669"/>
    <property type="project" value="TreeGrafter"/>
</dbReference>
<reference evidence="6 7" key="1">
    <citation type="journal article" date="2014" name="Genome Biol. Evol.">
        <title>The secreted proteins of Achlya hypogyna and Thraustotheca clavata identify the ancestral oomycete secretome and reveal gene acquisitions by horizontal gene transfer.</title>
        <authorList>
            <person name="Misner I."/>
            <person name="Blouin N."/>
            <person name="Leonard G."/>
            <person name="Richards T.A."/>
            <person name="Lane C.E."/>
        </authorList>
    </citation>
    <scope>NUCLEOTIDE SEQUENCE [LARGE SCALE GENOMIC DNA]</scope>
    <source>
        <strain evidence="6 7">ATCC 48635</strain>
    </source>
</reference>
<dbReference type="EMBL" id="JNBR01001422">
    <property type="protein sequence ID" value="OQR87835.1"/>
    <property type="molecule type" value="Genomic_DNA"/>
</dbReference>
<evidence type="ECO:0000313" key="6">
    <source>
        <dbReference type="EMBL" id="OQR87835.1"/>
    </source>
</evidence>
<accession>A0A1V9YQ09</accession>
<keyword evidence="7" id="KW-1185">Reference proteome</keyword>
<keyword evidence="2" id="KW-0646">Protease inhibitor</keyword>
<dbReference type="InterPro" id="IPR000010">
    <property type="entry name" value="Cystatin_dom"/>
</dbReference>
<dbReference type="PANTHER" id="PTHR46186">
    <property type="entry name" value="CYSTATIN"/>
    <property type="match status" value="1"/>
</dbReference>
<dbReference type="Proteomes" id="UP000243579">
    <property type="component" value="Unassembled WGS sequence"/>
</dbReference>
<dbReference type="InterPro" id="IPR046350">
    <property type="entry name" value="Cystatin_sf"/>
</dbReference>
<dbReference type="STRING" id="1202772.A0A1V9YQ09"/>
<dbReference type="PROSITE" id="PS00287">
    <property type="entry name" value="CYSTATIN"/>
    <property type="match status" value="1"/>
</dbReference>
<sequence>MVAMRIVGMLAAAVVGAAQGALPGGWSHASVEEAKPALYGAFQNATSLFVCVTRIVSVEQQVVAGTNYKFHVVGCPVNAASKTNEACPATYCPPTDTDQVNYEIDVFAPLGSSAYKLKAVNMEDAPPEVIVGGWKEGVIEDAADDLYNALSQETSYTNDATTRVCVTSIHHVHQQVVSGMNYRFDVEGCAVTKAIAAARGCQCAHATNYKIALYAQSWTHTYEVLSVEGVAAPPKAGGWAPSEMTASAKSDFYSAISNDTANAHVCVSSFLSVQSQVVAGTNYRFSVEGCVVPTALAASPACTCSPVSLKNYLITVFVQPWTHTFSVLRVYEEAQLLQLVTQWIAANGRNQYGDAPGTSYLGGTPLMNELTGESMTLLQYVTSQHPDQPWLIASPAAGALRLNHGTAASVDAAAKPLAVIGLVVSCILVVSLVVLHRHSRQRTKTYEQLQTESGH</sequence>
<keyword evidence="5" id="KW-0732">Signal</keyword>
<keyword evidence="4" id="KW-0812">Transmembrane</keyword>
<keyword evidence="3" id="KW-0789">Thiol protease inhibitor</keyword>
<evidence type="ECO:0000256" key="3">
    <source>
        <dbReference type="ARBA" id="ARBA00022704"/>
    </source>
</evidence>
<evidence type="ECO:0000256" key="5">
    <source>
        <dbReference type="SAM" id="SignalP"/>
    </source>
</evidence>
<name>A0A1V9YQ09_ACHHY</name>
<gene>
    <name evidence="6" type="ORF">ACHHYP_07998</name>
</gene>
<dbReference type="CDD" id="cd00042">
    <property type="entry name" value="CY"/>
    <property type="match status" value="2"/>
</dbReference>
<dbReference type="InterPro" id="IPR018073">
    <property type="entry name" value="Prot_inh_cystat_CS"/>
</dbReference>
<dbReference type="GO" id="GO:0005615">
    <property type="term" value="C:extracellular space"/>
    <property type="evidence" value="ECO:0007669"/>
    <property type="project" value="TreeGrafter"/>
</dbReference>
<comment type="caution">
    <text evidence="6">The sequence shown here is derived from an EMBL/GenBank/DDBJ whole genome shotgun (WGS) entry which is preliminary data.</text>
</comment>
<feature type="chain" id="PRO_5013365942" description="Cystatin domain-containing protein" evidence="5">
    <location>
        <begin position="21"/>
        <end position="455"/>
    </location>
</feature>
<dbReference type="GO" id="GO:0004869">
    <property type="term" value="F:cysteine-type endopeptidase inhibitor activity"/>
    <property type="evidence" value="ECO:0007669"/>
    <property type="project" value="UniProtKB-KW"/>
</dbReference>
<organism evidence="6 7">
    <name type="scientific">Achlya hypogyna</name>
    <name type="common">Oomycete</name>
    <name type="synonym">Protoachlya hypogyna</name>
    <dbReference type="NCBI Taxonomy" id="1202772"/>
    <lineage>
        <taxon>Eukaryota</taxon>
        <taxon>Sar</taxon>
        <taxon>Stramenopiles</taxon>
        <taxon>Oomycota</taxon>
        <taxon>Saprolegniomycetes</taxon>
        <taxon>Saprolegniales</taxon>
        <taxon>Achlyaceae</taxon>
        <taxon>Achlya</taxon>
    </lineage>
</organism>